<dbReference type="RefSeq" id="WP_130416258.1">
    <property type="nucleotide sequence ID" value="NZ_SGWX01000001.1"/>
</dbReference>
<dbReference type="PROSITE" id="PS00150">
    <property type="entry name" value="ACYLPHOSPHATASE_1"/>
    <property type="match status" value="1"/>
</dbReference>
<dbReference type="InterPro" id="IPR004421">
    <property type="entry name" value="Carbamoyltransferase_HypF"/>
</dbReference>
<dbReference type="InterPro" id="IPR017945">
    <property type="entry name" value="DHBP_synth_RibB-like_a/b_dom"/>
</dbReference>
<dbReference type="Proteomes" id="UP000293852">
    <property type="component" value="Unassembled WGS sequence"/>
</dbReference>
<keyword evidence="9" id="KW-0378">Hydrolase</keyword>
<comment type="catalytic activity">
    <reaction evidence="7">
        <text>C-terminal L-cysteinyl-[HypE protein] + carbamoyl phosphate + ATP + H2O = C-terminal S-carboxamide-L-cysteinyl-[HypE protein] + AMP + phosphate + diphosphate + H(+)</text>
        <dbReference type="Rhea" id="RHEA:55636"/>
        <dbReference type="Rhea" id="RHEA-COMP:14247"/>
        <dbReference type="Rhea" id="RHEA-COMP:14392"/>
        <dbReference type="ChEBI" id="CHEBI:15377"/>
        <dbReference type="ChEBI" id="CHEBI:15378"/>
        <dbReference type="ChEBI" id="CHEBI:30616"/>
        <dbReference type="ChEBI" id="CHEBI:33019"/>
        <dbReference type="ChEBI" id="CHEBI:43474"/>
        <dbReference type="ChEBI" id="CHEBI:58228"/>
        <dbReference type="ChEBI" id="CHEBI:76913"/>
        <dbReference type="ChEBI" id="CHEBI:139126"/>
        <dbReference type="ChEBI" id="CHEBI:456215"/>
    </reaction>
</comment>
<dbReference type="GO" id="GO:0016874">
    <property type="term" value="F:ligase activity"/>
    <property type="evidence" value="ECO:0007669"/>
    <property type="project" value="UniProtKB-UniRule"/>
</dbReference>
<dbReference type="InterPro" id="IPR001792">
    <property type="entry name" value="Acylphosphatase-like_dom"/>
</dbReference>
<dbReference type="Pfam" id="PF22521">
    <property type="entry name" value="HypF_C_2"/>
    <property type="match status" value="1"/>
</dbReference>
<evidence type="ECO:0000256" key="8">
    <source>
        <dbReference type="PIRNR" id="PIRNR006256"/>
    </source>
</evidence>
<reference evidence="12 13" key="1">
    <citation type="submission" date="2019-02" db="EMBL/GenBank/DDBJ databases">
        <title>Sequencing the genomes of 1000 actinobacteria strains.</title>
        <authorList>
            <person name="Klenk H.-P."/>
        </authorList>
    </citation>
    <scope>NUCLEOTIDE SEQUENCE [LARGE SCALE GENOMIC DNA]</scope>
    <source>
        <strain evidence="12 13">DSM 16932</strain>
    </source>
</reference>
<evidence type="ECO:0000256" key="4">
    <source>
        <dbReference type="ARBA" id="ARBA00022723"/>
    </source>
</evidence>
<name>A0A4Q7M806_9MICO</name>
<dbReference type="EC" id="6.2.-.-" evidence="8"/>
<accession>A0A4Q7M806</accession>
<proteinExistence type="inferred from homology"/>
<dbReference type="PANTHER" id="PTHR42959:SF1">
    <property type="entry name" value="CARBAMOYLTRANSFERASE HYPF"/>
    <property type="match status" value="1"/>
</dbReference>
<dbReference type="GO" id="GO:0016743">
    <property type="term" value="F:carboxyl- or carbamoyltransferase activity"/>
    <property type="evidence" value="ECO:0007669"/>
    <property type="project" value="UniProtKB-UniRule"/>
</dbReference>
<evidence type="ECO:0000256" key="6">
    <source>
        <dbReference type="ARBA" id="ARBA00022833"/>
    </source>
</evidence>
<comment type="similarity">
    <text evidence="2 8">Belongs to the carbamoyltransferase HypF family.</text>
</comment>
<keyword evidence="5" id="KW-0863">Zinc-finger</keyword>
<dbReference type="Gene3D" id="3.90.870.50">
    <property type="match status" value="1"/>
</dbReference>
<dbReference type="InterPro" id="IPR036046">
    <property type="entry name" value="Acylphosphatase-like_dom_sf"/>
</dbReference>
<dbReference type="UniPathway" id="UPA00335"/>
<comment type="pathway">
    <text evidence="1">Protein modification; [NiFe] hydrogenase maturation.</text>
</comment>
<dbReference type="GO" id="GO:0008270">
    <property type="term" value="F:zinc ion binding"/>
    <property type="evidence" value="ECO:0007669"/>
    <property type="project" value="UniProtKB-KW"/>
</dbReference>
<keyword evidence="13" id="KW-1185">Reference proteome</keyword>
<evidence type="ECO:0000259" key="10">
    <source>
        <dbReference type="PROSITE" id="PS51160"/>
    </source>
</evidence>
<gene>
    <name evidence="12" type="ORF">EV386_3165</name>
</gene>
<comment type="catalytic activity">
    <reaction evidence="9">
        <text>an acyl phosphate + H2O = a carboxylate + phosphate + H(+)</text>
        <dbReference type="Rhea" id="RHEA:14965"/>
        <dbReference type="ChEBI" id="CHEBI:15377"/>
        <dbReference type="ChEBI" id="CHEBI:15378"/>
        <dbReference type="ChEBI" id="CHEBI:29067"/>
        <dbReference type="ChEBI" id="CHEBI:43474"/>
        <dbReference type="ChEBI" id="CHEBI:59918"/>
        <dbReference type="EC" id="3.6.1.7"/>
    </reaction>
</comment>
<evidence type="ECO:0000256" key="9">
    <source>
        <dbReference type="PROSITE-ProRule" id="PRU00520"/>
    </source>
</evidence>
<evidence type="ECO:0000256" key="1">
    <source>
        <dbReference type="ARBA" id="ARBA00004711"/>
    </source>
</evidence>
<dbReference type="PIRSF" id="PIRSF006256">
    <property type="entry name" value="CMPcnvr_hdrg_mat"/>
    <property type="match status" value="1"/>
</dbReference>
<dbReference type="NCBIfam" id="TIGR00143">
    <property type="entry name" value="hypF"/>
    <property type="match status" value="1"/>
</dbReference>
<dbReference type="EMBL" id="SGWX01000001">
    <property type="protein sequence ID" value="RZS62812.1"/>
    <property type="molecule type" value="Genomic_DNA"/>
</dbReference>
<feature type="domain" description="Acylphosphatase-like" evidence="10">
    <location>
        <begin position="5"/>
        <end position="92"/>
    </location>
</feature>
<protein>
    <recommendedName>
        <fullName evidence="8">Carbamoyltransferase</fullName>
        <ecNumber evidence="8">6.2.-.-</ecNumber>
    </recommendedName>
</protein>
<keyword evidence="6" id="KW-0862">Zinc</keyword>
<dbReference type="AlphaFoldDB" id="A0A4Q7M806"/>
<dbReference type="InterPro" id="IPR051060">
    <property type="entry name" value="Carbamoyltrans_HypF-like"/>
</dbReference>
<dbReference type="GO" id="GO:0003998">
    <property type="term" value="F:acylphosphatase activity"/>
    <property type="evidence" value="ECO:0007669"/>
    <property type="project" value="UniProtKB-EC"/>
</dbReference>
<dbReference type="Gene3D" id="3.30.420.360">
    <property type="match status" value="1"/>
</dbReference>
<evidence type="ECO:0000256" key="5">
    <source>
        <dbReference type="ARBA" id="ARBA00022771"/>
    </source>
</evidence>
<dbReference type="InterPro" id="IPR006070">
    <property type="entry name" value="Sua5-like_dom"/>
</dbReference>
<comment type="caution">
    <text evidence="12">The sequence shown here is derived from an EMBL/GenBank/DDBJ whole genome shotgun (WGS) entry which is preliminary data.</text>
</comment>
<dbReference type="InterPro" id="IPR041440">
    <property type="entry name" value="HypF_C"/>
</dbReference>
<dbReference type="InterPro" id="IPR017968">
    <property type="entry name" value="Acylphosphatase_CS"/>
</dbReference>
<dbReference type="PROSITE" id="PS51160">
    <property type="entry name" value="ACYLPHOSPHATASE_3"/>
    <property type="match status" value="1"/>
</dbReference>
<feature type="active site" evidence="9">
    <location>
        <position position="20"/>
    </location>
</feature>
<dbReference type="Pfam" id="PF01300">
    <property type="entry name" value="Sua5_yciO_yrdC"/>
    <property type="match status" value="1"/>
</dbReference>
<evidence type="ECO:0000313" key="12">
    <source>
        <dbReference type="EMBL" id="RZS62812.1"/>
    </source>
</evidence>
<keyword evidence="4" id="KW-0479">Metal-binding</keyword>
<dbReference type="InterPro" id="IPR055128">
    <property type="entry name" value="HypF_C_2"/>
</dbReference>
<dbReference type="Gene3D" id="3.30.110.120">
    <property type="match status" value="1"/>
</dbReference>
<dbReference type="Pfam" id="PF17788">
    <property type="entry name" value="HypF_C"/>
    <property type="match status" value="1"/>
</dbReference>
<dbReference type="SUPFAM" id="SSF54975">
    <property type="entry name" value="Acylphosphatase/BLUF domain-like"/>
    <property type="match status" value="1"/>
</dbReference>
<evidence type="ECO:0000256" key="2">
    <source>
        <dbReference type="ARBA" id="ARBA00008097"/>
    </source>
</evidence>
<dbReference type="Pfam" id="PF00708">
    <property type="entry name" value="Acylphosphatase"/>
    <property type="match status" value="1"/>
</dbReference>
<dbReference type="PANTHER" id="PTHR42959">
    <property type="entry name" value="CARBAMOYLTRANSFERASE"/>
    <property type="match status" value="1"/>
</dbReference>
<evidence type="ECO:0000259" key="11">
    <source>
        <dbReference type="PROSITE" id="PS51163"/>
    </source>
</evidence>
<sequence>MPDERATFLVRGVVQGVGFRPFVHRLAHELGLAGSVRNTSVQVVVDAQGPPGALRELGRRLRDDAPALAAVIDVEAVPAVVDPALRGFAILGSDDEAGARTLAPPDSATCPDCLRELFDPADRRHRHAFITCTGCGPRLTIIRDLPYDRPRTTLAHLPMCARCAGEYDDPLDRRFHAQPISCHDCGPRLWWAVVRGGRPARVRASDDECLRRAVRSLRAGGIVAVKGVGGFHLACSALDGHAVRALRARKGREAKPLAVMVRDLDTARALTHVSDAEAAQLTRPARPIVLLRRRDDAAWPVAAEVAPGTGELGVMLAYAPVHHLLFADGAPPVLVMTSANLSGEPICYRDEDALTHLAGVADALLGHDRPIAVPCDDSVVRVVDGAVMPLRRSRGFAPLPVALGVGPAGATTPVVLAVGGELKATACLLVGDRALLSQHLGDMQSLAGQDALAFAARHLARLADARPEAWACDLHPDYHSTRWAQRRHGDLPVVRVQHHHAHAAALLAEHGRLGDDALVLTFDGTGYGSDGGVWGGEALLLGADVGRFARVGHLRAVALPGGDAAVAEPWRVALAHLAQAGVAWTRDLAPVRAAGSRALLLRQVLGSGVGAARSTSMGRLFDAVASLLDVCQDQRYEAQAAIELEQAALAAARGRPARACPVTLPVTATGVALMGAAVTGVAEDHADRDPVVIDPAPALAAIVAALRRGAPAEVIAWAFHSWVADCAVTWAEAIRARTGTATVGLSGGVFSNALLVAATRDALAARGFEVLTHAVVPAGDGGLALGQAVVAAARLAPGWPGARASRSGVVVET</sequence>
<dbReference type="Pfam" id="PF07503">
    <property type="entry name" value="zf-HYPF"/>
    <property type="match status" value="2"/>
</dbReference>
<dbReference type="InterPro" id="IPR011125">
    <property type="entry name" value="Znf_HypF"/>
</dbReference>
<evidence type="ECO:0000256" key="3">
    <source>
        <dbReference type="ARBA" id="ARBA00022598"/>
    </source>
</evidence>
<dbReference type="PROSITE" id="PS51163">
    <property type="entry name" value="YRDC"/>
    <property type="match status" value="1"/>
</dbReference>
<evidence type="ECO:0000256" key="7">
    <source>
        <dbReference type="ARBA" id="ARBA00048220"/>
    </source>
</evidence>
<dbReference type="OrthoDB" id="3182027at2"/>
<dbReference type="SUPFAM" id="SSF55821">
    <property type="entry name" value="YrdC/RibB"/>
    <property type="match status" value="1"/>
</dbReference>
<dbReference type="Gene3D" id="3.30.420.40">
    <property type="match status" value="1"/>
</dbReference>
<feature type="domain" description="YrdC-like" evidence="11">
    <location>
        <begin position="207"/>
        <end position="395"/>
    </location>
</feature>
<evidence type="ECO:0000313" key="13">
    <source>
        <dbReference type="Proteomes" id="UP000293852"/>
    </source>
</evidence>
<dbReference type="GO" id="GO:0051604">
    <property type="term" value="P:protein maturation"/>
    <property type="evidence" value="ECO:0007669"/>
    <property type="project" value="TreeGrafter"/>
</dbReference>
<organism evidence="12 13">
    <name type="scientific">Xylanimonas ulmi</name>
    <dbReference type="NCBI Taxonomy" id="228973"/>
    <lineage>
        <taxon>Bacteria</taxon>
        <taxon>Bacillati</taxon>
        <taxon>Actinomycetota</taxon>
        <taxon>Actinomycetes</taxon>
        <taxon>Micrococcales</taxon>
        <taxon>Promicromonosporaceae</taxon>
        <taxon>Xylanimonas</taxon>
    </lineage>
</organism>
<keyword evidence="3" id="KW-0436">Ligase</keyword>
<feature type="active site" evidence="9">
    <location>
        <position position="38"/>
    </location>
</feature>
<dbReference type="GO" id="GO:0003725">
    <property type="term" value="F:double-stranded RNA binding"/>
    <property type="evidence" value="ECO:0007669"/>
    <property type="project" value="InterPro"/>
</dbReference>